<feature type="chain" id="PRO_5046814679" description="1-alkyl-2-acetylglycerophosphocholine esterase" evidence="6">
    <location>
        <begin position="21"/>
        <end position="382"/>
    </location>
</feature>
<feature type="region of interest" description="Disordered" evidence="5">
    <location>
        <begin position="357"/>
        <end position="382"/>
    </location>
</feature>
<dbReference type="InterPro" id="IPR029058">
    <property type="entry name" value="AB_hydrolase_fold"/>
</dbReference>
<evidence type="ECO:0000256" key="6">
    <source>
        <dbReference type="SAM" id="SignalP"/>
    </source>
</evidence>
<evidence type="ECO:0000313" key="7">
    <source>
        <dbReference type="EMBL" id="KAK9773014.1"/>
    </source>
</evidence>
<evidence type="ECO:0000313" key="8">
    <source>
        <dbReference type="Proteomes" id="UP001465668"/>
    </source>
</evidence>
<dbReference type="PANTHER" id="PTHR10272:SF14">
    <property type="entry name" value="PAF ACETYLHYDROLASE FAMILY PROTEIN"/>
    <property type="match status" value="1"/>
</dbReference>
<keyword evidence="6" id="KW-0732">Signal</keyword>
<evidence type="ECO:0000256" key="3">
    <source>
        <dbReference type="ARBA" id="ARBA00022963"/>
    </source>
</evidence>
<evidence type="ECO:0000256" key="1">
    <source>
        <dbReference type="ARBA" id="ARBA00013201"/>
    </source>
</evidence>
<dbReference type="EC" id="3.1.1.47" evidence="1"/>
<name>A0ABR2XGS9_9PEZI</name>
<feature type="signal peptide" evidence="6">
    <location>
        <begin position="1"/>
        <end position="20"/>
    </location>
</feature>
<keyword evidence="4" id="KW-0443">Lipid metabolism</keyword>
<evidence type="ECO:0000256" key="2">
    <source>
        <dbReference type="ARBA" id="ARBA00022801"/>
    </source>
</evidence>
<sequence>MCVNLFSWAILLGSAVVTDAANTAIPPPTGPYNVSIKKFEIPYVNTGDPIAPNNVTTSFLATAFYPTSQKCADEPRSYLDPATAVLWETVKNITAGSLANLTTIVAKDAPALGNATAWPTLIFGPGGWGPPTEVYTILLSDLASYGYAVFGLDHPYEQPFVRYPNGTGLYGLDIAFDPPSLDFLAALQGVRINETIALIDRLPLVETLLGAPLNKTHVGTFGHSLGGAAALGAELRDHRIAAGINIDGSFFGALAANDSSVDVGRPMLLLGHESHEGISSGDPTWSTFPDAQTGWWRRLNVNGTLHLDFSDETFWKEVTAFTSQSLGTIDGYRQSEITREIVRAFFDLTLKGTPEAIFDGPTEEWPEVRITGSGGGSTQDSL</sequence>
<proteinExistence type="predicted"/>
<dbReference type="Gene3D" id="3.40.50.1820">
    <property type="entry name" value="alpha/beta hydrolase"/>
    <property type="match status" value="1"/>
</dbReference>
<gene>
    <name evidence="7" type="ORF">SCAR479_10344</name>
</gene>
<accession>A0ABR2XGS9</accession>
<dbReference type="Proteomes" id="UP001465668">
    <property type="component" value="Unassembled WGS sequence"/>
</dbReference>
<evidence type="ECO:0000256" key="5">
    <source>
        <dbReference type="SAM" id="MobiDB-lite"/>
    </source>
</evidence>
<reference evidence="7 8" key="1">
    <citation type="submission" date="2024-02" db="EMBL/GenBank/DDBJ databases">
        <title>First draft genome assembly of two strains of Seiridium cardinale.</title>
        <authorList>
            <person name="Emiliani G."/>
            <person name="Scali E."/>
        </authorList>
    </citation>
    <scope>NUCLEOTIDE SEQUENCE [LARGE SCALE GENOMIC DNA]</scope>
    <source>
        <strain evidence="7 8">BM-138-000479</strain>
    </source>
</reference>
<dbReference type="PANTHER" id="PTHR10272">
    <property type="entry name" value="PLATELET-ACTIVATING FACTOR ACETYLHYDROLASE"/>
    <property type="match status" value="1"/>
</dbReference>
<evidence type="ECO:0000256" key="4">
    <source>
        <dbReference type="ARBA" id="ARBA00023098"/>
    </source>
</evidence>
<organism evidence="7 8">
    <name type="scientific">Seiridium cardinale</name>
    <dbReference type="NCBI Taxonomy" id="138064"/>
    <lineage>
        <taxon>Eukaryota</taxon>
        <taxon>Fungi</taxon>
        <taxon>Dikarya</taxon>
        <taxon>Ascomycota</taxon>
        <taxon>Pezizomycotina</taxon>
        <taxon>Sordariomycetes</taxon>
        <taxon>Xylariomycetidae</taxon>
        <taxon>Amphisphaeriales</taxon>
        <taxon>Sporocadaceae</taxon>
        <taxon>Seiridium</taxon>
    </lineage>
</organism>
<feature type="compositionally biased region" description="Gly residues" evidence="5">
    <location>
        <begin position="372"/>
        <end position="382"/>
    </location>
</feature>
<keyword evidence="3" id="KW-0442">Lipid degradation</keyword>
<keyword evidence="8" id="KW-1185">Reference proteome</keyword>
<dbReference type="EMBL" id="JARVKM010000055">
    <property type="protein sequence ID" value="KAK9773014.1"/>
    <property type="molecule type" value="Genomic_DNA"/>
</dbReference>
<keyword evidence="2" id="KW-0378">Hydrolase</keyword>
<comment type="caution">
    <text evidence="7">The sequence shown here is derived from an EMBL/GenBank/DDBJ whole genome shotgun (WGS) entry which is preliminary data.</text>
</comment>
<dbReference type="SUPFAM" id="SSF53474">
    <property type="entry name" value="alpha/beta-Hydrolases"/>
    <property type="match status" value="1"/>
</dbReference>
<protein>
    <recommendedName>
        <fullName evidence="1">1-alkyl-2-acetylglycerophosphocholine esterase</fullName>
        <ecNumber evidence="1">3.1.1.47</ecNumber>
    </recommendedName>
</protein>